<dbReference type="PANTHER" id="PTHR43701:SF2">
    <property type="entry name" value="MEMBRANE TRANSPORTER PROTEIN YJNA-RELATED"/>
    <property type="match status" value="1"/>
</dbReference>
<dbReference type="PANTHER" id="PTHR43701">
    <property type="entry name" value="MEMBRANE TRANSPORTER PROTEIN MJ0441-RELATED"/>
    <property type="match status" value="1"/>
</dbReference>
<organism evidence="7 8">
    <name type="scientific">Vescimonas coprocola</name>
    <dbReference type="NCBI Taxonomy" id="2714355"/>
    <lineage>
        <taxon>Bacteria</taxon>
        <taxon>Bacillati</taxon>
        <taxon>Bacillota</taxon>
        <taxon>Clostridia</taxon>
        <taxon>Eubacteriales</taxon>
        <taxon>Oscillospiraceae</taxon>
        <taxon>Vescimonas</taxon>
    </lineage>
</organism>
<reference evidence="7" key="1">
    <citation type="submission" date="2020-09" db="EMBL/GenBank/DDBJ databases">
        <title>New species isolated from human feces.</title>
        <authorList>
            <person name="Kitahara M."/>
            <person name="Shigeno Y."/>
            <person name="Shime M."/>
            <person name="Matsumoto Y."/>
            <person name="Nakamura S."/>
            <person name="Motooka D."/>
            <person name="Fukuoka S."/>
            <person name="Nishikawa H."/>
            <person name="Benno Y."/>
        </authorList>
    </citation>
    <scope>NUCLEOTIDE SEQUENCE</scope>
    <source>
        <strain evidence="7">MM50</strain>
    </source>
</reference>
<dbReference type="KEGG" id="vcop:MM50RIKEN_16960"/>
<dbReference type="RefSeq" id="WP_213540577.1">
    <property type="nucleotide sequence ID" value="NZ_AP023418.1"/>
</dbReference>
<evidence type="ECO:0000256" key="5">
    <source>
        <dbReference type="ARBA" id="ARBA00023136"/>
    </source>
</evidence>
<comment type="subcellular location">
    <subcellularLocation>
        <location evidence="6">Cell membrane</location>
        <topology evidence="6">Multi-pass membrane protein</topology>
    </subcellularLocation>
    <subcellularLocation>
        <location evidence="1">Membrane</location>
        <topology evidence="1">Multi-pass membrane protein</topology>
    </subcellularLocation>
</comment>
<dbReference type="Pfam" id="PF01925">
    <property type="entry name" value="TauE"/>
    <property type="match status" value="1"/>
</dbReference>
<evidence type="ECO:0000256" key="4">
    <source>
        <dbReference type="ARBA" id="ARBA00022989"/>
    </source>
</evidence>
<protein>
    <recommendedName>
        <fullName evidence="6">Probable membrane transporter protein</fullName>
    </recommendedName>
</protein>
<evidence type="ECO:0000256" key="3">
    <source>
        <dbReference type="ARBA" id="ARBA00022692"/>
    </source>
</evidence>
<dbReference type="Proteomes" id="UP000681035">
    <property type="component" value="Chromosome"/>
</dbReference>
<evidence type="ECO:0000313" key="7">
    <source>
        <dbReference type="EMBL" id="BCK81933.1"/>
    </source>
</evidence>
<gene>
    <name evidence="7" type="ORF">MM50RIKEN_16960</name>
</gene>
<feature type="transmembrane region" description="Helical" evidence="6">
    <location>
        <begin position="71"/>
        <end position="92"/>
    </location>
</feature>
<sequence length="117" mass="12557">MTNRLKYILSGAAAGAVNGLFGGGGGMVLAPALTGWCHMEQKRALATCVAAILPLCLLSAVISLWRQPLDWMQALPYLLGGLGGGFLGGRLFQKVSNLWLRRIFACFLLYGGVRYLL</sequence>
<dbReference type="InterPro" id="IPR051598">
    <property type="entry name" value="TSUP/Inactive_protease-like"/>
</dbReference>
<dbReference type="EMBL" id="AP023418">
    <property type="protein sequence ID" value="BCK81933.1"/>
    <property type="molecule type" value="Genomic_DNA"/>
</dbReference>
<evidence type="ECO:0000256" key="2">
    <source>
        <dbReference type="ARBA" id="ARBA00009142"/>
    </source>
</evidence>
<feature type="transmembrane region" description="Helical" evidence="6">
    <location>
        <begin position="12"/>
        <end position="33"/>
    </location>
</feature>
<keyword evidence="4 6" id="KW-1133">Transmembrane helix</keyword>
<keyword evidence="6" id="KW-1003">Cell membrane</keyword>
<evidence type="ECO:0000313" key="8">
    <source>
        <dbReference type="Proteomes" id="UP000681035"/>
    </source>
</evidence>
<evidence type="ECO:0000256" key="1">
    <source>
        <dbReference type="ARBA" id="ARBA00004141"/>
    </source>
</evidence>
<keyword evidence="8" id="KW-1185">Reference proteome</keyword>
<keyword evidence="3 6" id="KW-0812">Transmembrane</keyword>
<keyword evidence="5 6" id="KW-0472">Membrane</keyword>
<accession>A0A810QBK9</accession>
<evidence type="ECO:0000256" key="6">
    <source>
        <dbReference type="RuleBase" id="RU363041"/>
    </source>
</evidence>
<comment type="similarity">
    <text evidence="2 6">Belongs to the 4-toluene sulfonate uptake permease (TSUP) (TC 2.A.102) family.</text>
</comment>
<feature type="transmembrane region" description="Helical" evidence="6">
    <location>
        <begin position="45"/>
        <end position="65"/>
    </location>
</feature>
<dbReference type="AlphaFoldDB" id="A0A810QBK9"/>
<name>A0A810QBK9_9FIRM</name>
<dbReference type="GO" id="GO:0005886">
    <property type="term" value="C:plasma membrane"/>
    <property type="evidence" value="ECO:0007669"/>
    <property type="project" value="UniProtKB-SubCell"/>
</dbReference>
<dbReference type="InterPro" id="IPR002781">
    <property type="entry name" value="TM_pro_TauE-like"/>
</dbReference>
<proteinExistence type="inferred from homology"/>